<evidence type="ECO:0000256" key="8">
    <source>
        <dbReference type="ARBA" id="ARBA00022989"/>
    </source>
</evidence>
<evidence type="ECO:0000313" key="14">
    <source>
        <dbReference type="EMBL" id="NDW46034.1"/>
    </source>
</evidence>
<evidence type="ECO:0000256" key="4">
    <source>
        <dbReference type="ARBA" id="ARBA00022553"/>
    </source>
</evidence>
<keyword evidence="9" id="KW-0902">Two-component regulatory system</keyword>
<keyword evidence="5" id="KW-0808">Transferase</keyword>
<accession>A0A6B2NUD0</accession>
<organism evidence="14">
    <name type="scientific">Ruegeria sp. PrR005</name>
    <dbReference type="NCBI Taxonomy" id="2706882"/>
    <lineage>
        <taxon>Bacteria</taxon>
        <taxon>Pseudomonadati</taxon>
        <taxon>Pseudomonadota</taxon>
        <taxon>Alphaproteobacteria</taxon>
        <taxon>Rhodobacterales</taxon>
        <taxon>Roseobacteraceae</taxon>
        <taxon>Ruegeria</taxon>
    </lineage>
</organism>
<dbReference type="Pfam" id="PF08521">
    <property type="entry name" value="2CSK_N"/>
    <property type="match status" value="1"/>
</dbReference>
<gene>
    <name evidence="14" type="ORF">G0P99_13785</name>
</gene>
<dbReference type="InterPro" id="IPR005467">
    <property type="entry name" value="His_kinase_dom"/>
</dbReference>
<feature type="domain" description="Histidine kinase" evidence="12">
    <location>
        <begin position="247"/>
        <end position="460"/>
    </location>
</feature>
<keyword evidence="8 11" id="KW-1133">Transmembrane helix</keyword>
<sequence length="460" mass="49836">MSGVRLSGSIRRRLTLQLVGSAAVLAALLFVIVQTFTRDLAEETHDRILLASATSIMDAVSVRSGEVTVDLPYAALSMLSNVSDDRVFYRVVLGRDTLTGYPDLPMPDPQPGDDEPLFQTLDYKGESVRMATAVRRLSLNGVPTHLAISVAQTRTGQVERLDALSRTALMLGAGFFAVAVLLAVWAAQSSIRPLRDLAGMVARRGPKDLRPVARPVPAEMAPLVSSLNSFIDRLRLSLSRSEDFIAEAAHRVRTPLATVRTQAENTLHRIERPENRAALREMIRAIDESSRAAGQLLDHAMVSFRVDSLERSPVDLTELMHELVDRLRPVADLKDITLVLEATAPHPILGDPILVQNAGRNLLDNAIKYAPDESLVRVALNTEGGMQTVAICDQAGGFPTDQLDQLTERFVRGRNAEGTVGSGLGLTIAREVAEAHGGRLEIRNTQDGAGACVTLVFPSA</sequence>
<dbReference type="InterPro" id="IPR003660">
    <property type="entry name" value="HAMP_dom"/>
</dbReference>
<dbReference type="PROSITE" id="PS50109">
    <property type="entry name" value="HIS_KIN"/>
    <property type="match status" value="1"/>
</dbReference>
<dbReference type="AlphaFoldDB" id="A0A6B2NUD0"/>
<dbReference type="RefSeq" id="WP_164130742.1">
    <property type="nucleotide sequence ID" value="NZ_JAAGOX010000022.1"/>
</dbReference>
<feature type="domain" description="HAMP" evidence="13">
    <location>
        <begin position="188"/>
        <end position="239"/>
    </location>
</feature>
<dbReference type="SUPFAM" id="SSF55874">
    <property type="entry name" value="ATPase domain of HSP90 chaperone/DNA topoisomerase II/histidine kinase"/>
    <property type="match status" value="1"/>
</dbReference>
<dbReference type="EC" id="2.7.13.3" evidence="3"/>
<evidence type="ECO:0000256" key="10">
    <source>
        <dbReference type="ARBA" id="ARBA00023136"/>
    </source>
</evidence>
<evidence type="ECO:0000256" key="11">
    <source>
        <dbReference type="SAM" id="Phobius"/>
    </source>
</evidence>
<dbReference type="InterPro" id="IPR003594">
    <property type="entry name" value="HATPase_dom"/>
</dbReference>
<dbReference type="SUPFAM" id="SSF47384">
    <property type="entry name" value="Homodimeric domain of signal transducing histidine kinase"/>
    <property type="match status" value="1"/>
</dbReference>
<dbReference type="GO" id="GO:0005886">
    <property type="term" value="C:plasma membrane"/>
    <property type="evidence" value="ECO:0007669"/>
    <property type="project" value="TreeGrafter"/>
</dbReference>
<comment type="catalytic activity">
    <reaction evidence="1">
        <text>ATP + protein L-histidine = ADP + protein N-phospho-L-histidine.</text>
        <dbReference type="EC" id="2.7.13.3"/>
    </reaction>
</comment>
<keyword evidence="6 11" id="KW-0812">Transmembrane</keyword>
<reference evidence="14" key="1">
    <citation type="submission" date="2020-02" db="EMBL/GenBank/DDBJ databases">
        <title>Delineation of the pyrene-degrading pathway in Roseobacter clade bacteria by genomic analysis.</title>
        <authorList>
            <person name="Zhou H."/>
            <person name="Wang H."/>
        </authorList>
    </citation>
    <scope>NUCLEOTIDE SEQUENCE</scope>
    <source>
        <strain evidence="14">PrR005</strain>
    </source>
</reference>
<evidence type="ECO:0000256" key="1">
    <source>
        <dbReference type="ARBA" id="ARBA00000085"/>
    </source>
</evidence>
<dbReference type="InterPro" id="IPR036890">
    <property type="entry name" value="HATPase_C_sf"/>
</dbReference>
<dbReference type="Gene3D" id="1.10.287.130">
    <property type="match status" value="1"/>
</dbReference>
<proteinExistence type="predicted"/>
<dbReference type="EMBL" id="JAAGOX010000022">
    <property type="protein sequence ID" value="NDW46034.1"/>
    <property type="molecule type" value="Genomic_DNA"/>
</dbReference>
<dbReference type="GO" id="GO:0000155">
    <property type="term" value="F:phosphorelay sensor kinase activity"/>
    <property type="evidence" value="ECO:0007669"/>
    <property type="project" value="InterPro"/>
</dbReference>
<evidence type="ECO:0000256" key="3">
    <source>
        <dbReference type="ARBA" id="ARBA00012438"/>
    </source>
</evidence>
<dbReference type="InterPro" id="IPR050428">
    <property type="entry name" value="TCS_sensor_his_kinase"/>
</dbReference>
<evidence type="ECO:0000259" key="13">
    <source>
        <dbReference type="PROSITE" id="PS50885"/>
    </source>
</evidence>
<feature type="transmembrane region" description="Helical" evidence="11">
    <location>
        <begin position="14"/>
        <end position="33"/>
    </location>
</feature>
<protein>
    <recommendedName>
        <fullName evidence="3">histidine kinase</fullName>
        <ecNumber evidence="3">2.7.13.3</ecNumber>
    </recommendedName>
</protein>
<dbReference type="CDD" id="cd00082">
    <property type="entry name" value="HisKA"/>
    <property type="match status" value="1"/>
</dbReference>
<dbReference type="PANTHER" id="PTHR45436:SF1">
    <property type="entry name" value="SENSOR PROTEIN QSEC"/>
    <property type="match status" value="1"/>
</dbReference>
<evidence type="ECO:0000256" key="2">
    <source>
        <dbReference type="ARBA" id="ARBA00004370"/>
    </source>
</evidence>
<dbReference type="InterPro" id="IPR036097">
    <property type="entry name" value="HisK_dim/P_sf"/>
</dbReference>
<evidence type="ECO:0000256" key="5">
    <source>
        <dbReference type="ARBA" id="ARBA00022679"/>
    </source>
</evidence>
<dbReference type="SMART" id="SM00387">
    <property type="entry name" value="HATPase_c"/>
    <property type="match status" value="1"/>
</dbReference>
<dbReference type="Pfam" id="PF02518">
    <property type="entry name" value="HATPase_c"/>
    <property type="match status" value="1"/>
</dbReference>
<dbReference type="PROSITE" id="PS50885">
    <property type="entry name" value="HAMP"/>
    <property type="match status" value="1"/>
</dbReference>
<keyword evidence="7 14" id="KW-0418">Kinase</keyword>
<dbReference type="InterPro" id="IPR013727">
    <property type="entry name" value="2CSK_N"/>
</dbReference>
<dbReference type="Gene3D" id="3.30.565.10">
    <property type="entry name" value="Histidine kinase-like ATPase, C-terminal domain"/>
    <property type="match status" value="1"/>
</dbReference>
<evidence type="ECO:0000256" key="9">
    <source>
        <dbReference type="ARBA" id="ARBA00023012"/>
    </source>
</evidence>
<evidence type="ECO:0000256" key="6">
    <source>
        <dbReference type="ARBA" id="ARBA00022692"/>
    </source>
</evidence>
<evidence type="ECO:0000256" key="7">
    <source>
        <dbReference type="ARBA" id="ARBA00022777"/>
    </source>
</evidence>
<keyword evidence="4" id="KW-0597">Phosphoprotein</keyword>
<keyword evidence="10 11" id="KW-0472">Membrane</keyword>
<dbReference type="PANTHER" id="PTHR45436">
    <property type="entry name" value="SENSOR HISTIDINE KINASE YKOH"/>
    <property type="match status" value="1"/>
</dbReference>
<comment type="subcellular location">
    <subcellularLocation>
        <location evidence="2">Membrane</location>
    </subcellularLocation>
</comment>
<dbReference type="CDD" id="cd00075">
    <property type="entry name" value="HATPase"/>
    <property type="match status" value="1"/>
</dbReference>
<dbReference type="PRINTS" id="PR00344">
    <property type="entry name" value="BCTRLSENSOR"/>
</dbReference>
<name>A0A6B2NUD0_9RHOB</name>
<dbReference type="InterPro" id="IPR004358">
    <property type="entry name" value="Sig_transdc_His_kin-like_C"/>
</dbReference>
<feature type="transmembrane region" description="Helical" evidence="11">
    <location>
        <begin position="168"/>
        <end position="187"/>
    </location>
</feature>
<dbReference type="InterPro" id="IPR003661">
    <property type="entry name" value="HisK_dim/P_dom"/>
</dbReference>
<evidence type="ECO:0000259" key="12">
    <source>
        <dbReference type="PROSITE" id="PS50109"/>
    </source>
</evidence>
<comment type="caution">
    <text evidence="14">The sequence shown here is derived from an EMBL/GenBank/DDBJ whole genome shotgun (WGS) entry which is preliminary data.</text>
</comment>